<organism evidence="2 3">
    <name type="scientific">Staphylococcus aureus</name>
    <dbReference type="NCBI Taxonomy" id="1280"/>
    <lineage>
        <taxon>Bacteria</taxon>
        <taxon>Bacillati</taxon>
        <taxon>Bacillota</taxon>
        <taxon>Bacilli</taxon>
        <taxon>Bacillales</taxon>
        <taxon>Staphylococcaceae</taxon>
        <taxon>Staphylococcus</taxon>
    </lineage>
</organism>
<dbReference type="Proteomes" id="UP000265645">
    <property type="component" value="Unassembled WGS sequence"/>
</dbReference>
<protein>
    <submittedName>
        <fullName evidence="2">Uncharacterized protein</fullName>
    </submittedName>
</protein>
<evidence type="ECO:0000313" key="2">
    <source>
        <dbReference type="EMBL" id="GBV21795.1"/>
    </source>
</evidence>
<evidence type="ECO:0000256" key="1">
    <source>
        <dbReference type="SAM" id="Phobius"/>
    </source>
</evidence>
<dbReference type="AlphaFoldDB" id="A0A9P2YZX0"/>
<feature type="transmembrane region" description="Helical" evidence="1">
    <location>
        <begin position="12"/>
        <end position="29"/>
    </location>
</feature>
<gene>
    <name evidence="2" type="ORF">M1K003_2818</name>
</gene>
<dbReference type="EMBL" id="BDVT01000031">
    <property type="protein sequence ID" value="GBV21795.1"/>
    <property type="molecule type" value="Genomic_DNA"/>
</dbReference>
<keyword evidence="1" id="KW-0812">Transmembrane</keyword>
<comment type="caution">
    <text evidence="2">The sequence shown here is derived from an EMBL/GenBank/DDBJ whole genome shotgun (WGS) entry which is preliminary data.</text>
</comment>
<keyword evidence="1" id="KW-0472">Membrane</keyword>
<keyword evidence="1" id="KW-1133">Transmembrane helix</keyword>
<proteinExistence type="predicted"/>
<evidence type="ECO:0000313" key="3">
    <source>
        <dbReference type="Proteomes" id="UP000265645"/>
    </source>
</evidence>
<sequence>MSEKINKNIRIGLSVAQVVVQALIVYYAYKQYKLSKEM</sequence>
<reference evidence="3" key="1">
    <citation type="submission" date="2017-08" db="EMBL/GenBank/DDBJ databases">
        <title>Protection against atopic dermatitis through acquisition of Staphylococcus quorum-sensing agr mutations in the skin.</title>
        <authorList>
            <person name="Nakamura Y."/>
            <person name="Takahashi H."/>
            <person name="Takaya A."/>
            <person name="Inoue Y."/>
            <person name="Katayama Y."/>
            <person name="Kusuya Y."/>
            <person name="Shoji T."/>
            <person name="Takada S."/>
            <person name="Nakagawa S."/>
            <person name="Oguma R."/>
            <person name="Ozawa N."/>
            <person name="Yamaide F."/>
            <person name="Suzuki S."/>
            <person name="Villaruz A."/>
            <person name="Otto M."/>
            <person name="Matsue H."/>
            <person name="Nunez G."/>
            <person name="Shimojo N."/>
        </authorList>
    </citation>
    <scope>NUCLEOTIDE SEQUENCE [LARGE SCALE GENOMIC DNA]</scope>
    <source>
        <strain evidence="3">M1K003</strain>
    </source>
</reference>
<accession>A0A9P2YZX0</accession>
<name>A0A9P2YZX0_STAAU</name>